<dbReference type="Pfam" id="PF06904">
    <property type="entry name" value="Extensin-like_C"/>
    <property type="match status" value="1"/>
</dbReference>
<name>A0A2V3VCL4_9SPHN</name>
<dbReference type="AlphaFoldDB" id="A0A2V3VCL4"/>
<keyword evidence="3" id="KW-1185">Reference proteome</keyword>
<comment type="caution">
    <text evidence="2">The sequence shown here is derived from an EMBL/GenBank/DDBJ whole genome shotgun (WGS) entry which is preliminary data.</text>
</comment>
<evidence type="ECO:0000313" key="3">
    <source>
        <dbReference type="Proteomes" id="UP000248014"/>
    </source>
</evidence>
<evidence type="ECO:0000313" key="2">
    <source>
        <dbReference type="EMBL" id="PXW78508.1"/>
    </source>
</evidence>
<feature type="domain" description="Extensin-like C-terminal" evidence="1">
    <location>
        <begin position="65"/>
        <end position="243"/>
    </location>
</feature>
<dbReference type="EMBL" id="QJJM01000002">
    <property type="protein sequence ID" value="PXW78508.1"/>
    <property type="molecule type" value="Genomic_DNA"/>
</dbReference>
<evidence type="ECO:0000259" key="1">
    <source>
        <dbReference type="Pfam" id="PF06904"/>
    </source>
</evidence>
<protein>
    <recommendedName>
        <fullName evidence="1">Extensin-like C-terminal domain-containing protein</fullName>
    </recommendedName>
</protein>
<gene>
    <name evidence="2" type="ORF">C7451_102179</name>
</gene>
<accession>A0A2V3VCL4</accession>
<organism evidence="2 3">
    <name type="scientific">Blastomonas natatoria</name>
    <dbReference type="NCBI Taxonomy" id="34015"/>
    <lineage>
        <taxon>Bacteria</taxon>
        <taxon>Pseudomonadati</taxon>
        <taxon>Pseudomonadota</taxon>
        <taxon>Alphaproteobacteria</taxon>
        <taxon>Sphingomonadales</taxon>
        <taxon>Sphingomonadaceae</taxon>
        <taxon>Blastomonas</taxon>
    </lineage>
</organism>
<reference evidence="2 3" key="1">
    <citation type="submission" date="2018-05" db="EMBL/GenBank/DDBJ databases">
        <title>Genomic Encyclopedia of Type Strains, Phase IV (KMG-IV): sequencing the most valuable type-strain genomes for metagenomic binning, comparative biology and taxonomic classification.</title>
        <authorList>
            <person name="Goeker M."/>
        </authorList>
    </citation>
    <scope>NUCLEOTIDE SEQUENCE [LARGE SCALE GENOMIC DNA]</scope>
    <source>
        <strain evidence="2 3">DSM 3183</strain>
    </source>
</reference>
<dbReference type="InterPro" id="IPR009683">
    <property type="entry name" value="Extensin-like_C"/>
</dbReference>
<proteinExistence type="predicted"/>
<dbReference type="Proteomes" id="UP000248014">
    <property type="component" value="Unassembled WGS sequence"/>
</dbReference>
<dbReference type="OrthoDB" id="9809788at2"/>
<dbReference type="RefSeq" id="WP_110297597.1">
    <property type="nucleotide sequence ID" value="NZ_QJJM01000002.1"/>
</dbReference>
<sequence>MRIPNIIAWVRRLVWLGLIAFALLVGYAWLQPGREDLPWTPLALTDPIGMATRSKIVDLTGERDQCLALLDSSGLQFTPREPFGADQCRVEDAVRADAGQTLLPLAPASVAPSCPMAIGLLLWQAQVVQPQAQALLGSKVTNIETFGSYSCRRMYAREDGPWSEHATADALDVSGFVLADGRRISVLKDWPGDGDKARFLRAVRNGACDLFSTTLSPDYNAAHADHLHLDLADRGTMSWRACR</sequence>